<accession>A0A3L6QWP5</accession>
<dbReference type="CDD" id="cd21696">
    <property type="entry name" value="GINS_B_Psf1"/>
    <property type="match status" value="1"/>
</dbReference>
<protein>
    <submittedName>
        <fullName evidence="8">Uncharacterized protein</fullName>
    </submittedName>
</protein>
<dbReference type="GO" id="GO:0000811">
    <property type="term" value="C:GINS complex"/>
    <property type="evidence" value="ECO:0007669"/>
    <property type="project" value="InterPro"/>
</dbReference>
<dbReference type="PANTHER" id="PTHR34368">
    <property type="entry name" value="OS01G0962200 PROTEIN"/>
    <property type="match status" value="1"/>
</dbReference>
<dbReference type="Proteomes" id="UP000275267">
    <property type="component" value="Unassembled WGS sequence"/>
</dbReference>
<dbReference type="InterPro" id="IPR056783">
    <property type="entry name" value="PSF1_C"/>
</dbReference>
<keyword evidence="9" id="KW-1185">Reference proteome</keyword>
<feature type="transmembrane region" description="Helical" evidence="5">
    <location>
        <begin position="196"/>
        <end position="214"/>
    </location>
</feature>
<keyword evidence="3" id="KW-0235">DNA replication</keyword>
<dbReference type="InterPro" id="IPR005339">
    <property type="entry name" value="GINS_Psf1"/>
</dbReference>
<feature type="transmembrane region" description="Helical" evidence="5">
    <location>
        <begin position="112"/>
        <end position="134"/>
    </location>
</feature>
<feature type="transmembrane region" description="Helical" evidence="5">
    <location>
        <begin position="37"/>
        <end position="57"/>
    </location>
</feature>
<keyword evidence="5" id="KW-0812">Transmembrane</keyword>
<feature type="domain" description="GINS subunit" evidence="6">
    <location>
        <begin position="345"/>
        <end position="430"/>
    </location>
</feature>
<dbReference type="EMBL" id="PQIB02000010">
    <property type="protein sequence ID" value="RLM91370.1"/>
    <property type="molecule type" value="Genomic_DNA"/>
</dbReference>
<dbReference type="GO" id="GO:0006260">
    <property type="term" value="P:DNA replication"/>
    <property type="evidence" value="ECO:0007669"/>
    <property type="project" value="UniProtKB-KW"/>
</dbReference>
<dbReference type="InterPro" id="IPR036224">
    <property type="entry name" value="GINS_bundle-like_dom_sf"/>
</dbReference>
<feature type="transmembrane region" description="Helical" evidence="5">
    <location>
        <begin position="146"/>
        <end position="161"/>
    </location>
</feature>
<evidence type="ECO:0000256" key="5">
    <source>
        <dbReference type="SAM" id="Phobius"/>
    </source>
</evidence>
<dbReference type="Pfam" id="PF05916">
    <property type="entry name" value="Sld5"/>
    <property type="match status" value="1"/>
</dbReference>
<dbReference type="PANTHER" id="PTHR34368:SF2">
    <property type="entry name" value="ALKALINE PHYTOCERAMIDASE (APHC)"/>
    <property type="match status" value="1"/>
</dbReference>
<feature type="transmembrane region" description="Helical" evidence="5">
    <location>
        <begin position="252"/>
        <end position="273"/>
    </location>
</feature>
<dbReference type="FunFam" id="1.20.58.1030:FF:000004">
    <property type="entry name" value="DNA replication complex GINS protein PSF1"/>
    <property type="match status" value="1"/>
</dbReference>
<evidence type="ECO:0000256" key="2">
    <source>
        <dbReference type="ARBA" id="ARBA00006677"/>
    </source>
</evidence>
<evidence type="ECO:0000313" key="8">
    <source>
        <dbReference type="EMBL" id="RLM91370.1"/>
    </source>
</evidence>
<keyword evidence="5" id="KW-1133">Transmembrane helix</keyword>
<dbReference type="AlphaFoldDB" id="A0A3L6QWP5"/>
<evidence type="ECO:0000259" key="6">
    <source>
        <dbReference type="Pfam" id="PF05916"/>
    </source>
</evidence>
<dbReference type="SUPFAM" id="SSF158573">
    <property type="entry name" value="GINS helical bundle-like"/>
    <property type="match status" value="1"/>
</dbReference>
<feature type="transmembrane region" description="Helical" evidence="5">
    <location>
        <begin position="77"/>
        <end position="100"/>
    </location>
</feature>
<proteinExistence type="inferred from homology"/>
<organism evidence="8 9">
    <name type="scientific">Panicum miliaceum</name>
    <name type="common">Proso millet</name>
    <name type="synonym">Broomcorn millet</name>
    <dbReference type="NCBI Taxonomy" id="4540"/>
    <lineage>
        <taxon>Eukaryota</taxon>
        <taxon>Viridiplantae</taxon>
        <taxon>Streptophyta</taxon>
        <taxon>Embryophyta</taxon>
        <taxon>Tracheophyta</taxon>
        <taxon>Spermatophyta</taxon>
        <taxon>Magnoliopsida</taxon>
        <taxon>Liliopsida</taxon>
        <taxon>Poales</taxon>
        <taxon>Poaceae</taxon>
        <taxon>PACMAD clade</taxon>
        <taxon>Panicoideae</taxon>
        <taxon>Panicodae</taxon>
        <taxon>Paniceae</taxon>
        <taxon>Panicinae</taxon>
        <taxon>Panicum</taxon>
        <taxon>Panicum sect. Panicum</taxon>
    </lineage>
</organism>
<dbReference type="InterPro" id="IPR021151">
    <property type="entry name" value="GINS_A"/>
</dbReference>
<evidence type="ECO:0000256" key="4">
    <source>
        <dbReference type="ARBA" id="ARBA00023242"/>
    </source>
</evidence>
<dbReference type="Pfam" id="PF24997">
    <property type="entry name" value="PSF1_C"/>
    <property type="match status" value="1"/>
</dbReference>
<dbReference type="Gene3D" id="1.20.58.1030">
    <property type="match status" value="1"/>
</dbReference>
<keyword evidence="5" id="KW-0472">Membrane</keyword>
<keyword evidence="4" id="KW-0539">Nucleus</keyword>
<comment type="subcellular location">
    <subcellularLocation>
        <location evidence="1">Nucleus</location>
    </subcellularLocation>
</comment>
<dbReference type="OrthoDB" id="5562961at2759"/>
<evidence type="ECO:0000313" key="9">
    <source>
        <dbReference type="Proteomes" id="UP000275267"/>
    </source>
</evidence>
<evidence type="ECO:0000259" key="7">
    <source>
        <dbReference type="Pfam" id="PF24997"/>
    </source>
</evidence>
<reference evidence="9" key="1">
    <citation type="journal article" date="2019" name="Nat. Commun.">
        <title>The genome of broomcorn millet.</title>
        <authorList>
            <person name="Zou C."/>
            <person name="Miki D."/>
            <person name="Li D."/>
            <person name="Tang Q."/>
            <person name="Xiao L."/>
            <person name="Rajput S."/>
            <person name="Deng P."/>
            <person name="Jia W."/>
            <person name="Huang R."/>
            <person name="Zhang M."/>
            <person name="Sun Y."/>
            <person name="Hu J."/>
            <person name="Fu X."/>
            <person name="Schnable P.S."/>
            <person name="Li F."/>
            <person name="Zhang H."/>
            <person name="Feng B."/>
            <person name="Zhu X."/>
            <person name="Liu R."/>
            <person name="Schnable J.C."/>
            <person name="Zhu J.-K."/>
            <person name="Zhang H."/>
        </authorList>
    </citation>
    <scope>NUCLEOTIDE SEQUENCE [LARGE SCALE GENOMIC DNA]</scope>
</reference>
<comment type="similarity">
    <text evidence="2">Belongs to the GINS1/PSF1 family.</text>
</comment>
<evidence type="ECO:0000256" key="1">
    <source>
        <dbReference type="ARBA" id="ARBA00004123"/>
    </source>
</evidence>
<comment type="caution">
    <text evidence="8">The sequence shown here is derived from an EMBL/GenBank/DDBJ whole genome shotgun (WGS) entry which is preliminary data.</text>
</comment>
<feature type="domain" description="DNA replication complex GINS protein PSF1 C-terminal" evidence="7">
    <location>
        <begin position="442"/>
        <end position="492"/>
    </location>
</feature>
<sequence>MHLAADLPPHRGRGGPGAGPIALASALLRRENRRRRALAGGAVLASALLLVATPRLRHSPALHLFADMRNLLGVPNTLNVLTAYPLLLAGVPGLILCLCGSGCFGVSLRWEALGWFLFYAGNVAAAFGSAYYHLKPDDDRLIWDRLPMMISSSSLLSILVIERVDERFGLSCLISLLSLILVSSACERVLDDMRLWVILNFVPCIAIPAMLFLFPPKYTHSRFWFLATGFYLLARFEGLADRKVYSVNRYFISGHSLEHLCFAMVTLILTVMLSFRNIKIASCVGIPKCQRWVRRRMYGRRASQLLKEIDSSEAGQLAPFNSDVFDQVIRECNEHNSQFQSLIRKMVERNLDIETTRNEDHYGAAIHHLSLLRNKRCLMAYMYNRAEVIQSFRWKVGPVLPHDIQEKLHFSEKEYFKNHSAAIKSYISEMDIDLTVDMVPPKDPYIQVRVLEDIGEVSLGDHSVSLTKNSLHFLRRTDAEQFISQGLMEEFLE</sequence>
<evidence type="ECO:0000256" key="3">
    <source>
        <dbReference type="ARBA" id="ARBA00022705"/>
    </source>
</evidence>
<gene>
    <name evidence="8" type="ORF">C2845_PM08G02500</name>
</gene>
<name>A0A3L6QWP5_PANMI</name>
<feature type="transmembrane region" description="Helical" evidence="5">
    <location>
        <begin position="168"/>
        <end position="190"/>
    </location>
</feature>
<dbReference type="CDD" id="cd11710">
    <property type="entry name" value="GINS_A_psf1"/>
    <property type="match status" value="1"/>
</dbReference>